<sequence>MVKNFSGNRVEGDVELERVVDAVRVYLESKYGEVEFEVVRTFDRGEVYEVAGVFRRKGERMFRRFTFLINSKTYAVEAFGLR</sequence>
<reference evidence="2" key="1">
    <citation type="journal article" date="2020" name="mSystems">
        <title>Genome- and Community-Level Interaction Insights into Carbon Utilization and Element Cycling Functions of Hydrothermarchaeota in Hydrothermal Sediment.</title>
        <authorList>
            <person name="Zhou Z."/>
            <person name="Liu Y."/>
            <person name="Xu W."/>
            <person name="Pan J."/>
            <person name="Luo Z.H."/>
            <person name="Li M."/>
        </authorList>
    </citation>
    <scope>NUCLEOTIDE SEQUENCE [LARGE SCALE GENOMIC DNA]</scope>
    <source>
        <strain evidence="3">SpSt-1073</strain>
        <strain evidence="2">SpSt-613</strain>
        <strain evidence="1">SpSt-669</strain>
    </source>
</reference>
<evidence type="ECO:0000313" key="1">
    <source>
        <dbReference type="EMBL" id="HGL41162.1"/>
    </source>
</evidence>
<proteinExistence type="predicted"/>
<organism evidence="2">
    <name type="scientific">Caldiarchaeum subterraneum</name>
    <dbReference type="NCBI Taxonomy" id="311458"/>
    <lineage>
        <taxon>Archaea</taxon>
        <taxon>Nitrososphaerota</taxon>
        <taxon>Candidatus Caldarchaeales</taxon>
        <taxon>Candidatus Caldarchaeaceae</taxon>
        <taxon>Candidatus Caldarchaeum</taxon>
    </lineage>
</organism>
<evidence type="ECO:0000313" key="3">
    <source>
        <dbReference type="EMBL" id="HHN52710.1"/>
    </source>
</evidence>
<dbReference type="AlphaFoldDB" id="A0A7C4E237"/>
<accession>A0A7C4E237</accession>
<gene>
    <name evidence="3" type="ORF">ENM30_05300</name>
    <name evidence="2" type="ORF">ENT82_05280</name>
    <name evidence="1" type="ORF">ENU43_05820</name>
</gene>
<dbReference type="EMBL" id="DTCM01000074">
    <property type="protein sequence ID" value="HGL41162.1"/>
    <property type="molecule type" value="Genomic_DNA"/>
</dbReference>
<evidence type="ECO:0000313" key="2">
    <source>
        <dbReference type="EMBL" id="HGN90522.1"/>
    </source>
</evidence>
<dbReference type="EMBL" id="DRXG01000115">
    <property type="protein sequence ID" value="HHN52710.1"/>
    <property type="molecule type" value="Genomic_DNA"/>
</dbReference>
<protein>
    <submittedName>
        <fullName evidence="2">Uncharacterized protein</fullName>
    </submittedName>
</protein>
<comment type="caution">
    <text evidence="2">The sequence shown here is derived from an EMBL/GenBank/DDBJ whole genome shotgun (WGS) entry which is preliminary data.</text>
</comment>
<dbReference type="EMBL" id="DTAD01000055">
    <property type="protein sequence ID" value="HGN90522.1"/>
    <property type="molecule type" value="Genomic_DNA"/>
</dbReference>
<name>A0A7C4E237_CALS0</name>